<evidence type="ECO:0000259" key="10">
    <source>
        <dbReference type="PROSITE" id="PS51935"/>
    </source>
</evidence>
<feature type="domain" description="NlpC/P60" evidence="10">
    <location>
        <begin position="187"/>
        <end position="308"/>
    </location>
</feature>
<dbReference type="AlphaFoldDB" id="A0A840PRE4"/>
<name>A0A840PRE4_URETH</name>
<keyword evidence="5 11" id="KW-0378">Hydrolase</keyword>
<dbReference type="InterPro" id="IPR036779">
    <property type="entry name" value="LysM_dom_sf"/>
</dbReference>
<keyword evidence="12" id="KW-1185">Reference proteome</keyword>
<dbReference type="PROSITE" id="PS51935">
    <property type="entry name" value="NLPC_P60"/>
    <property type="match status" value="1"/>
</dbReference>
<keyword evidence="4" id="KW-0677">Repeat</keyword>
<dbReference type="Pfam" id="PF00877">
    <property type="entry name" value="NLPC_P60"/>
    <property type="match status" value="1"/>
</dbReference>
<comment type="similarity">
    <text evidence="1">Belongs to the peptidase C40 family.</text>
</comment>
<dbReference type="EC" id="3.4.-.-" evidence="11"/>
<dbReference type="SMART" id="SM00257">
    <property type="entry name" value="LysM"/>
    <property type="match status" value="1"/>
</dbReference>
<feature type="domain" description="LysM" evidence="9">
    <location>
        <begin position="86"/>
        <end position="130"/>
    </location>
</feature>
<dbReference type="GO" id="GO:0008234">
    <property type="term" value="F:cysteine-type peptidase activity"/>
    <property type="evidence" value="ECO:0007669"/>
    <property type="project" value="UniProtKB-KW"/>
</dbReference>
<gene>
    <name evidence="11" type="ORF">HNR36_001446</name>
</gene>
<comment type="caution">
    <text evidence="11">The sequence shown here is derived from an EMBL/GenBank/DDBJ whole genome shotgun (WGS) entry which is preliminary data.</text>
</comment>
<dbReference type="GO" id="GO:0006508">
    <property type="term" value="P:proteolysis"/>
    <property type="evidence" value="ECO:0007669"/>
    <property type="project" value="UniProtKB-KW"/>
</dbReference>
<sequence>MYRRKKSIVLISAGLLASCIFAQSAYASTESGKSSGEKTLEHFNIKNNVLPNNFSNIDRSKTRKETLSKARMTKLNIPDRQLASQITYKVVKGDTLTKISKKFNVTVEDIMNWNQLSSADVIYAGQILTIYSSSQSPNHEEQGDLPNQNIENEVKNPPHDELLVDEVIKKQLEKEQMIDKDPSEKGQAIYNKVLEIANAQLGVPYLFGGNTPEGFDCSGFVRYVFVNAGLDIQRKSSEDYFNQDTTVVKNPVPGDVIFFKNTYKTGISHMGIYLGDGKFIHAGDNGVEVSNVNYDYWKKHFVTYKRFKGIN</sequence>
<feature type="region of interest" description="Disordered" evidence="7">
    <location>
        <begin position="135"/>
        <end position="157"/>
    </location>
</feature>
<evidence type="ECO:0000256" key="2">
    <source>
        <dbReference type="ARBA" id="ARBA00022670"/>
    </source>
</evidence>
<evidence type="ECO:0000256" key="3">
    <source>
        <dbReference type="ARBA" id="ARBA00022729"/>
    </source>
</evidence>
<keyword evidence="3 8" id="KW-0732">Signal</keyword>
<evidence type="ECO:0000256" key="7">
    <source>
        <dbReference type="SAM" id="MobiDB-lite"/>
    </source>
</evidence>
<dbReference type="RefSeq" id="WP_016837963.1">
    <property type="nucleotide sequence ID" value="NZ_JAAXPW010000015.1"/>
</dbReference>
<proteinExistence type="inferred from homology"/>
<dbReference type="EMBL" id="JACHGZ010000014">
    <property type="protein sequence ID" value="MBB5149059.1"/>
    <property type="molecule type" value="Genomic_DNA"/>
</dbReference>
<reference evidence="11 12" key="1">
    <citation type="submission" date="2020-08" db="EMBL/GenBank/DDBJ databases">
        <title>Genomic Encyclopedia of Type Strains, Phase IV (KMG-IV): sequencing the most valuable type-strain genomes for metagenomic binning, comparative biology and taxonomic classification.</title>
        <authorList>
            <person name="Goeker M."/>
        </authorList>
    </citation>
    <scope>NUCLEOTIDE SEQUENCE [LARGE SCALE GENOMIC DNA]</scope>
    <source>
        <strain evidence="11 12">DSM 10633</strain>
    </source>
</reference>
<evidence type="ECO:0000313" key="12">
    <source>
        <dbReference type="Proteomes" id="UP000557217"/>
    </source>
</evidence>
<dbReference type="InterPro" id="IPR051202">
    <property type="entry name" value="Peptidase_C40"/>
</dbReference>
<dbReference type="PROSITE" id="PS51782">
    <property type="entry name" value="LYSM"/>
    <property type="match status" value="1"/>
</dbReference>
<evidence type="ECO:0000259" key="9">
    <source>
        <dbReference type="PROSITE" id="PS51782"/>
    </source>
</evidence>
<dbReference type="PANTHER" id="PTHR47053">
    <property type="entry name" value="MUREIN DD-ENDOPEPTIDASE MEPH-RELATED"/>
    <property type="match status" value="1"/>
</dbReference>
<dbReference type="CDD" id="cd00118">
    <property type="entry name" value="LysM"/>
    <property type="match status" value="1"/>
</dbReference>
<dbReference type="InterPro" id="IPR018392">
    <property type="entry name" value="LysM"/>
</dbReference>
<feature type="chain" id="PRO_5032360929" evidence="8">
    <location>
        <begin position="28"/>
        <end position="311"/>
    </location>
</feature>
<evidence type="ECO:0000256" key="6">
    <source>
        <dbReference type="ARBA" id="ARBA00022807"/>
    </source>
</evidence>
<protein>
    <submittedName>
        <fullName evidence="11">Peptidoglycan endopeptidase LytE</fullName>
        <ecNumber evidence="11">3.4.-.-</ecNumber>
    </submittedName>
</protein>
<keyword evidence="2" id="KW-0645">Protease</keyword>
<dbReference type="InterPro" id="IPR038765">
    <property type="entry name" value="Papain-like_cys_pep_sf"/>
</dbReference>
<dbReference type="SUPFAM" id="SSF54001">
    <property type="entry name" value="Cysteine proteinases"/>
    <property type="match status" value="1"/>
</dbReference>
<evidence type="ECO:0000256" key="5">
    <source>
        <dbReference type="ARBA" id="ARBA00022801"/>
    </source>
</evidence>
<accession>A0A840PRE4</accession>
<evidence type="ECO:0000256" key="1">
    <source>
        <dbReference type="ARBA" id="ARBA00007074"/>
    </source>
</evidence>
<dbReference type="Gene3D" id="3.90.1720.10">
    <property type="entry name" value="endopeptidase domain like (from Nostoc punctiforme)"/>
    <property type="match status" value="1"/>
</dbReference>
<evidence type="ECO:0000256" key="8">
    <source>
        <dbReference type="SAM" id="SignalP"/>
    </source>
</evidence>
<dbReference type="SUPFAM" id="SSF54106">
    <property type="entry name" value="LysM domain"/>
    <property type="match status" value="1"/>
</dbReference>
<dbReference type="Proteomes" id="UP000557217">
    <property type="component" value="Unassembled WGS sequence"/>
</dbReference>
<evidence type="ECO:0000313" key="11">
    <source>
        <dbReference type="EMBL" id="MBB5149059.1"/>
    </source>
</evidence>
<dbReference type="PANTHER" id="PTHR47053:SF1">
    <property type="entry name" value="MUREIN DD-ENDOPEPTIDASE MEPH-RELATED"/>
    <property type="match status" value="1"/>
</dbReference>
<dbReference type="InterPro" id="IPR000064">
    <property type="entry name" value="NLP_P60_dom"/>
</dbReference>
<feature type="signal peptide" evidence="8">
    <location>
        <begin position="1"/>
        <end position="27"/>
    </location>
</feature>
<evidence type="ECO:0000256" key="4">
    <source>
        <dbReference type="ARBA" id="ARBA00022737"/>
    </source>
</evidence>
<dbReference type="Pfam" id="PF01476">
    <property type="entry name" value="LysM"/>
    <property type="match status" value="1"/>
</dbReference>
<dbReference type="Gene3D" id="3.10.350.10">
    <property type="entry name" value="LysM domain"/>
    <property type="match status" value="1"/>
</dbReference>
<organism evidence="11 12">
    <name type="scientific">Ureibacillus thermosphaericus</name>
    <dbReference type="NCBI Taxonomy" id="51173"/>
    <lineage>
        <taxon>Bacteria</taxon>
        <taxon>Bacillati</taxon>
        <taxon>Bacillota</taxon>
        <taxon>Bacilli</taxon>
        <taxon>Bacillales</taxon>
        <taxon>Caryophanaceae</taxon>
        <taxon>Ureibacillus</taxon>
    </lineage>
</organism>
<dbReference type="PROSITE" id="PS51257">
    <property type="entry name" value="PROKAR_LIPOPROTEIN"/>
    <property type="match status" value="1"/>
</dbReference>
<keyword evidence="6" id="KW-0788">Thiol protease</keyword>